<evidence type="ECO:0000313" key="1">
    <source>
        <dbReference type="EMBL" id="PLN83118.1"/>
    </source>
</evidence>
<name>A0A2J5I080_9EURO</name>
<proteinExistence type="predicted"/>
<keyword evidence="2" id="KW-1185">Reference proteome</keyword>
<dbReference type="EMBL" id="KZ559521">
    <property type="protein sequence ID" value="PLN83118.1"/>
    <property type="molecule type" value="Genomic_DNA"/>
</dbReference>
<dbReference type="Proteomes" id="UP000235023">
    <property type="component" value="Unassembled WGS sequence"/>
</dbReference>
<sequence>MSLSEMDDNSFEVPIMLSAERNLTYEEMSKLNPFYDDYRTLWNASSEATISAVSSNTSSRSSSLRSVRSRIESYSYSPELECPPLRIRPGARATAPKAPRLVLHDGSQHKPTYDSHHRPTRSHVAVVDLNLDKPLPLIDETRLCEEDLLALDLVDSSVKQRFSSHKKLFGVDGWLGDLRDEPVQKPKLKAFRDLGKKIKDHVEEIAVDVKNYPKQFNFHHDTQRMTIVPKPSVSISLDPLTQAKLYSDLEVILCVSANRFLVEQYNDGHLSKESIKKIINFWCSKNRPQVAEFQFDQATQRRLIMLNLRTLQFHGENTTNPVLIYSNLHNWKAIVKEMSVRTFCSPDSVIRKHMHDIHKLLNMLGAPVATFLAFEDLQMEILLLMKQRLSERNNAKGGSNTLV</sequence>
<dbReference type="AlphaFoldDB" id="A0A2J5I080"/>
<protein>
    <submittedName>
        <fullName evidence="1">Uncharacterized protein</fullName>
    </submittedName>
</protein>
<gene>
    <name evidence="1" type="ORF">BDW42DRAFT_192469</name>
</gene>
<reference evidence="2" key="1">
    <citation type="submission" date="2017-12" db="EMBL/GenBank/DDBJ databases">
        <authorList>
            <consortium name="DOE Joint Genome Institute"/>
            <person name="Mondo S.J."/>
            <person name="Kjaerbolling I."/>
            <person name="Vesth T.C."/>
            <person name="Frisvad J.C."/>
            <person name="Nybo J.L."/>
            <person name="Theobald S."/>
            <person name="Kuo A."/>
            <person name="Bowyer P."/>
            <person name="Matsuda Y."/>
            <person name="Lyhne E.K."/>
            <person name="Kogle M.E."/>
            <person name="Clum A."/>
            <person name="Lipzen A."/>
            <person name="Salamov A."/>
            <person name="Ngan C.Y."/>
            <person name="Daum C."/>
            <person name="Chiniquy J."/>
            <person name="Barry K."/>
            <person name="LaButti K."/>
            <person name="Haridas S."/>
            <person name="Simmons B.A."/>
            <person name="Magnuson J.K."/>
            <person name="Mortensen U.H."/>
            <person name="Larsen T.O."/>
            <person name="Grigoriev I.V."/>
            <person name="Baker S.E."/>
            <person name="Andersen M.R."/>
            <person name="Nordberg H.P."/>
            <person name="Cantor M.N."/>
            <person name="Hua S.X."/>
        </authorList>
    </citation>
    <scope>NUCLEOTIDE SEQUENCE [LARGE SCALE GENOMIC DNA]</scope>
    <source>
        <strain evidence="2">IBT 19404</strain>
    </source>
</reference>
<dbReference type="OrthoDB" id="5229017at2759"/>
<accession>A0A2J5I080</accession>
<evidence type="ECO:0000313" key="2">
    <source>
        <dbReference type="Proteomes" id="UP000235023"/>
    </source>
</evidence>
<organism evidence="1 2">
    <name type="scientific">Aspergillus taichungensis</name>
    <dbReference type="NCBI Taxonomy" id="482145"/>
    <lineage>
        <taxon>Eukaryota</taxon>
        <taxon>Fungi</taxon>
        <taxon>Dikarya</taxon>
        <taxon>Ascomycota</taxon>
        <taxon>Pezizomycotina</taxon>
        <taxon>Eurotiomycetes</taxon>
        <taxon>Eurotiomycetidae</taxon>
        <taxon>Eurotiales</taxon>
        <taxon>Aspergillaceae</taxon>
        <taxon>Aspergillus</taxon>
        <taxon>Aspergillus subgen. Circumdati</taxon>
    </lineage>
</organism>